<dbReference type="InterPro" id="IPR010099">
    <property type="entry name" value="SDR39U1"/>
</dbReference>
<dbReference type="Gene3D" id="3.30.530.20">
    <property type="match status" value="1"/>
</dbReference>
<dbReference type="SUPFAM" id="SSF51735">
    <property type="entry name" value="NAD(P)-binding Rossmann-fold domains"/>
    <property type="match status" value="1"/>
</dbReference>
<evidence type="ECO:0000256" key="1">
    <source>
        <dbReference type="ARBA" id="ARBA00009353"/>
    </source>
</evidence>
<dbReference type="eggNOG" id="COG4276">
    <property type="taxonomic scope" value="Bacteria"/>
</dbReference>
<dbReference type="PATRIC" id="fig|1035195.3.peg.1135"/>
<comment type="caution">
    <text evidence="4">The sequence shown here is derived from an EMBL/GenBank/DDBJ whole genome shotgun (WGS) entry which is preliminary data.</text>
</comment>
<name>L1MGJ6_9CORY</name>
<feature type="domain" description="DUF1731" evidence="3">
    <location>
        <begin position="395"/>
        <end position="442"/>
    </location>
</feature>
<keyword evidence="5" id="KW-1185">Reference proteome</keyword>
<proteinExistence type="inferred from homology"/>
<accession>L1MGJ6</accession>
<dbReference type="CDD" id="cd07820">
    <property type="entry name" value="SRPBCC_3"/>
    <property type="match status" value="1"/>
</dbReference>
<gene>
    <name evidence="4" type="ORF">HMPREF9997_01264</name>
</gene>
<dbReference type="InterPro" id="IPR036291">
    <property type="entry name" value="NAD(P)-bd_dom_sf"/>
</dbReference>
<reference evidence="4 5" key="1">
    <citation type="submission" date="2012-05" db="EMBL/GenBank/DDBJ databases">
        <authorList>
            <person name="Weinstock G."/>
            <person name="Sodergren E."/>
            <person name="Lobos E.A."/>
            <person name="Fulton L."/>
            <person name="Fulton R."/>
            <person name="Courtney L."/>
            <person name="Fronick C."/>
            <person name="O'Laughlin M."/>
            <person name="Godfrey J."/>
            <person name="Wilson R.M."/>
            <person name="Miner T."/>
            <person name="Farmer C."/>
            <person name="Delehaunty K."/>
            <person name="Cordes M."/>
            <person name="Minx P."/>
            <person name="Tomlinson C."/>
            <person name="Chen J."/>
            <person name="Wollam A."/>
            <person name="Pepin K.H."/>
            <person name="Bhonagiri V."/>
            <person name="Zhang X."/>
            <person name="Suruliraj S."/>
            <person name="Warren W."/>
            <person name="Mitreva M."/>
            <person name="Mardis E.R."/>
            <person name="Wilson R.K."/>
        </authorList>
    </citation>
    <scope>NUCLEOTIDE SEQUENCE [LARGE SCALE GENOMIC DNA]</scope>
    <source>
        <strain evidence="4 5">F0235</strain>
    </source>
</reference>
<dbReference type="AlphaFoldDB" id="L1MGJ6"/>
<dbReference type="PANTHER" id="PTHR11092:SF0">
    <property type="entry name" value="EPIMERASE FAMILY PROTEIN SDR39U1"/>
    <property type="match status" value="1"/>
</dbReference>
<evidence type="ECO:0000259" key="2">
    <source>
        <dbReference type="Pfam" id="PF01370"/>
    </source>
</evidence>
<dbReference type="InterPro" id="IPR013549">
    <property type="entry name" value="DUF1731"/>
</dbReference>
<evidence type="ECO:0000313" key="5">
    <source>
        <dbReference type="Proteomes" id="UP000010445"/>
    </source>
</evidence>
<dbReference type="Proteomes" id="UP000010445">
    <property type="component" value="Unassembled WGS sequence"/>
</dbReference>
<dbReference type="eggNOG" id="COG1090">
    <property type="taxonomic scope" value="Bacteria"/>
</dbReference>
<dbReference type="Pfam" id="PF01370">
    <property type="entry name" value="Epimerase"/>
    <property type="match status" value="1"/>
</dbReference>
<dbReference type="STRING" id="1035195.HMPREF9997_01264"/>
<feature type="domain" description="NAD-dependent epimerase/dehydratase" evidence="2">
    <location>
        <begin position="156"/>
        <end position="359"/>
    </location>
</feature>
<dbReference type="Pfam" id="PF08338">
    <property type="entry name" value="DUF1731"/>
    <property type="match status" value="1"/>
</dbReference>
<dbReference type="EMBL" id="AMEM01000018">
    <property type="protein sequence ID" value="EKX90056.1"/>
    <property type="molecule type" value="Genomic_DNA"/>
</dbReference>
<dbReference type="Gene3D" id="3.40.50.720">
    <property type="entry name" value="NAD(P)-binding Rossmann-like Domain"/>
    <property type="match status" value="1"/>
</dbReference>
<dbReference type="InterPro" id="IPR023393">
    <property type="entry name" value="START-like_dom_sf"/>
</dbReference>
<dbReference type="NCBIfam" id="TIGR01777">
    <property type="entry name" value="yfcH"/>
    <property type="match status" value="1"/>
</dbReference>
<dbReference type="SUPFAM" id="SSF55961">
    <property type="entry name" value="Bet v1-like"/>
    <property type="match status" value="1"/>
</dbReference>
<dbReference type="InterPro" id="IPR001509">
    <property type="entry name" value="Epimerase_deHydtase"/>
</dbReference>
<organism evidence="4 5">
    <name type="scientific">Corynebacterium durum F0235</name>
    <dbReference type="NCBI Taxonomy" id="1035195"/>
    <lineage>
        <taxon>Bacteria</taxon>
        <taxon>Bacillati</taxon>
        <taxon>Actinomycetota</taxon>
        <taxon>Actinomycetes</taxon>
        <taxon>Mycobacteriales</taxon>
        <taxon>Corynebacteriaceae</taxon>
        <taxon>Corynebacterium</taxon>
    </lineage>
</organism>
<protein>
    <submittedName>
        <fullName evidence="4">TIGR01777 family protein</fullName>
    </submittedName>
</protein>
<comment type="similarity">
    <text evidence="1">Belongs to the NAD(P)-dependent epimerase/dehydratase family. SDR39U1 subfamily.</text>
</comment>
<sequence length="456" mass="49454">MGLSMSFTASHVLPFDREFVWDWHTRKGAAARLIPPFFPMHPVKEAKRLSDGTTTYSLPAGLRWVSRHDLSAYRRGHRFSEVCVSSPIRSIADWRHTHSFADVEGGTLITDDIHTRAPSGPLKSFLAYRQHQLLGDLSFLSRIAALVDAPPLTVGVTGSRSLIGRAVTAQLRTAGHTVVQIVREKMRPGRRLWEPFHPAQDLLDGIDVVVHLAGEPMLGRFNEDHKKAIRDSRIVPTRKLAELAASSPQCTAFICASAIGLYGPHTGETAVTETSEPGEGFLAEVTQEWESACAPAVEAGKRVVNIRTGVVLSGRGGVLPIKRVLFSTGLGGNVGGGSQWVSWISLDDLSDIYVRAVVDPTLSGPINAVAPNPVQNRDITKALSKQLNRPALMPIPSLGPKLLRGKEGAAEISLADQRVSPAVLSSKEHVFRFPTVEEALAHELGGDDLLPDPTKH</sequence>
<dbReference type="PANTHER" id="PTHR11092">
    <property type="entry name" value="SUGAR NUCLEOTIDE EPIMERASE RELATED"/>
    <property type="match status" value="1"/>
</dbReference>
<evidence type="ECO:0000259" key="3">
    <source>
        <dbReference type="Pfam" id="PF08338"/>
    </source>
</evidence>
<evidence type="ECO:0000313" key="4">
    <source>
        <dbReference type="EMBL" id="EKX90056.1"/>
    </source>
</evidence>
<dbReference type="HOGENOM" id="CLU_047373_4_0_11"/>